<reference evidence="2 3" key="1">
    <citation type="journal article" date="2018" name="Sci. Rep.">
        <title>Genome sequence of the cauliflower mushroom Sparassis crispa (Hanabiratake) and its association with beneficial usage.</title>
        <authorList>
            <person name="Kiyama R."/>
            <person name="Furutani Y."/>
            <person name="Kawaguchi K."/>
            <person name="Nakanishi T."/>
        </authorList>
    </citation>
    <scope>NUCLEOTIDE SEQUENCE [LARGE SCALE GENOMIC DNA]</scope>
</reference>
<dbReference type="PANTHER" id="PTHR32251:SF17">
    <property type="entry name" value="STEROID 5-ALPHA REDUCTASE C-TERMINAL DOMAIN-CONTAINING PROTEIN"/>
    <property type="match status" value="1"/>
</dbReference>
<dbReference type="OrthoDB" id="67965at2759"/>
<feature type="transmembrane region" description="Helical" evidence="1">
    <location>
        <begin position="262"/>
        <end position="282"/>
    </location>
</feature>
<keyword evidence="1" id="KW-1133">Transmembrane helix</keyword>
<dbReference type="Gene3D" id="1.20.120.1630">
    <property type="match status" value="1"/>
</dbReference>
<evidence type="ECO:0000256" key="1">
    <source>
        <dbReference type="SAM" id="Phobius"/>
    </source>
</evidence>
<dbReference type="PANTHER" id="PTHR32251">
    <property type="entry name" value="3-OXO-5-ALPHA-STEROID 4-DEHYDROGENASE"/>
    <property type="match status" value="1"/>
</dbReference>
<dbReference type="InParanoid" id="A0A401H1C4"/>
<feature type="transmembrane region" description="Helical" evidence="1">
    <location>
        <begin position="294"/>
        <end position="315"/>
    </location>
</feature>
<dbReference type="EMBL" id="BFAD01000013">
    <property type="protein sequence ID" value="GBE88236.1"/>
    <property type="molecule type" value="Genomic_DNA"/>
</dbReference>
<proteinExistence type="predicted"/>
<evidence type="ECO:0000313" key="3">
    <source>
        <dbReference type="Proteomes" id="UP000287166"/>
    </source>
</evidence>
<keyword evidence="1" id="KW-0472">Membrane</keyword>
<organism evidence="2 3">
    <name type="scientific">Sparassis crispa</name>
    <dbReference type="NCBI Taxonomy" id="139825"/>
    <lineage>
        <taxon>Eukaryota</taxon>
        <taxon>Fungi</taxon>
        <taxon>Dikarya</taxon>
        <taxon>Basidiomycota</taxon>
        <taxon>Agaricomycotina</taxon>
        <taxon>Agaricomycetes</taxon>
        <taxon>Polyporales</taxon>
        <taxon>Sparassidaceae</taxon>
        <taxon>Sparassis</taxon>
    </lineage>
</organism>
<dbReference type="GeneID" id="38785153"/>
<dbReference type="Proteomes" id="UP000287166">
    <property type="component" value="Unassembled WGS sequence"/>
</dbReference>
<dbReference type="RefSeq" id="XP_027619149.1">
    <property type="nucleotide sequence ID" value="XM_027763348.1"/>
</dbReference>
<comment type="caution">
    <text evidence="2">The sequence shown here is derived from an EMBL/GenBank/DDBJ whole genome shotgun (WGS) entry which is preliminary data.</text>
</comment>
<protein>
    <recommendedName>
        <fullName evidence="4">Steroid 5-alpha reductase C-terminal domain-containing protein</fullName>
    </recommendedName>
</protein>
<sequence>MAILRIQWVAMEFERKVSAPALPVRRVQNFSGGLLTKSFSPAPPSWLGIVGWPRHPVSGIDFLAVGFLCGWSCGGGCSIVDCGAWRTGASGRSCGCDPGDVIASSQCDHVGVHLRYVRGAFGLFTFLFSLDKCERRQNTFTATMPLFSSLFPAAASAYALQAALALIFVPQANEKFYDLGGALGFLSTTVVSLYYPSVKARFWDGKIFVNIPQLNSLAPRQMLLNVALVVWSVRLGSFLITRAIKAGGDSRFDEVKYQPAKFTAYWMAQATWVFAVGLPVYLVNTLPASAHPPLGPLDYISVAFFAGSWLFEIIADRQKAAWRRAKDKKEHDEKFITSGLWGISRHPNYIGEVGLWTGIWLLSTRSLRTPYFPRSAWLLAGVSPLLTWFLLRNVSGVPLLEKAGDEKYGNDPKWQEYKRSVPIFWPWGSPS</sequence>
<name>A0A401H1C4_9APHY</name>
<evidence type="ECO:0008006" key="4">
    <source>
        <dbReference type="Google" id="ProtNLM"/>
    </source>
</evidence>
<dbReference type="Pfam" id="PF06966">
    <property type="entry name" value="DUF1295"/>
    <property type="match status" value="1"/>
</dbReference>
<keyword evidence="3" id="KW-1185">Reference proteome</keyword>
<accession>A0A401H1C4</accession>
<feature type="transmembrane region" description="Helical" evidence="1">
    <location>
        <begin position="146"/>
        <end position="169"/>
    </location>
</feature>
<feature type="transmembrane region" description="Helical" evidence="1">
    <location>
        <begin position="176"/>
        <end position="195"/>
    </location>
</feature>
<keyword evidence="1" id="KW-0812">Transmembrane</keyword>
<dbReference type="InterPro" id="IPR010721">
    <property type="entry name" value="UstE-like"/>
</dbReference>
<dbReference type="AlphaFoldDB" id="A0A401H1C4"/>
<dbReference type="GO" id="GO:0016020">
    <property type="term" value="C:membrane"/>
    <property type="evidence" value="ECO:0007669"/>
    <property type="project" value="TreeGrafter"/>
</dbReference>
<gene>
    <name evidence="2" type="ORF">SCP_1300510</name>
</gene>
<evidence type="ECO:0000313" key="2">
    <source>
        <dbReference type="EMBL" id="GBE88236.1"/>
    </source>
</evidence>